<gene>
    <name evidence="1" type="ORF">METZ01_LOCUS286550</name>
</gene>
<dbReference type="InterPro" id="IPR014980">
    <property type="entry name" value="DOPA_dioxygen"/>
</dbReference>
<organism evidence="1">
    <name type="scientific">marine metagenome</name>
    <dbReference type="NCBI Taxonomy" id="408172"/>
    <lineage>
        <taxon>unclassified sequences</taxon>
        <taxon>metagenomes</taxon>
        <taxon>ecological metagenomes</taxon>
    </lineage>
</organism>
<protein>
    <recommendedName>
        <fullName evidence="2">Aromatic ring-cleaving dioxygenase</fullName>
    </recommendedName>
</protein>
<accession>A0A382LAF9</accession>
<evidence type="ECO:0000313" key="1">
    <source>
        <dbReference type="EMBL" id="SVC33696.1"/>
    </source>
</evidence>
<dbReference type="Gene3D" id="3.30.70.1240">
    <property type="entry name" value="DOPA-like domains"/>
    <property type="match status" value="1"/>
</dbReference>
<dbReference type="AlphaFoldDB" id="A0A382LAF9"/>
<sequence length="66" mass="7835">MTTLPEIQDYHAHVYFDADSREPAKALREEIEATFDIEMGRWHEKEVGPHPRWSYQVKFDPGQFAE</sequence>
<dbReference type="SUPFAM" id="SSF143410">
    <property type="entry name" value="DOPA-like"/>
    <property type="match status" value="1"/>
</dbReference>
<evidence type="ECO:0008006" key="2">
    <source>
        <dbReference type="Google" id="ProtNLM"/>
    </source>
</evidence>
<dbReference type="InterPro" id="IPR023389">
    <property type="entry name" value="DOPA-like_sf"/>
</dbReference>
<feature type="non-terminal residue" evidence="1">
    <location>
        <position position="66"/>
    </location>
</feature>
<proteinExistence type="predicted"/>
<name>A0A382LAF9_9ZZZZ</name>
<dbReference type="EMBL" id="UINC01085812">
    <property type="protein sequence ID" value="SVC33696.1"/>
    <property type="molecule type" value="Genomic_DNA"/>
</dbReference>
<reference evidence="1" key="1">
    <citation type="submission" date="2018-05" db="EMBL/GenBank/DDBJ databases">
        <authorList>
            <person name="Lanie J.A."/>
            <person name="Ng W.-L."/>
            <person name="Kazmierczak K.M."/>
            <person name="Andrzejewski T.M."/>
            <person name="Davidsen T.M."/>
            <person name="Wayne K.J."/>
            <person name="Tettelin H."/>
            <person name="Glass J.I."/>
            <person name="Rusch D."/>
            <person name="Podicherti R."/>
            <person name="Tsui H.-C.T."/>
            <person name="Winkler M.E."/>
        </authorList>
    </citation>
    <scope>NUCLEOTIDE SEQUENCE</scope>
</reference>
<dbReference type="Pfam" id="PF08883">
    <property type="entry name" value="DOPA_dioxygen"/>
    <property type="match status" value="1"/>
</dbReference>